<gene>
    <name evidence="1" type="primary">AlNc14C254G9700</name>
    <name evidence="1" type="ORF">ALNC14_108590</name>
</gene>
<protein>
    <submittedName>
        <fullName evidence="1">AlNc14C254G9700 protein</fullName>
    </submittedName>
</protein>
<proteinExistence type="predicted"/>
<name>F0WTM3_9STRA</name>
<organism evidence="1">
    <name type="scientific">Albugo laibachii Nc14</name>
    <dbReference type="NCBI Taxonomy" id="890382"/>
    <lineage>
        <taxon>Eukaryota</taxon>
        <taxon>Sar</taxon>
        <taxon>Stramenopiles</taxon>
        <taxon>Oomycota</taxon>
        <taxon>Peronosporomycetes</taxon>
        <taxon>Albuginales</taxon>
        <taxon>Albuginaceae</taxon>
        <taxon>Albugo</taxon>
    </lineage>
</organism>
<dbReference type="EMBL" id="FR824299">
    <property type="protein sequence ID" value="CCA24715.1"/>
    <property type="molecule type" value="Genomic_DNA"/>
</dbReference>
<dbReference type="HOGENOM" id="CLU_3145595_0_0_1"/>
<evidence type="ECO:0000313" key="1">
    <source>
        <dbReference type="EMBL" id="CCA24715.1"/>
    </source>
</evidence>
<dbReference type="AlphaFoldDB" id="F0WTM3"/>
<sequence>MSPQESYCAFERPQFLQYVYDSNWVPTSDFAFTYLHSPFFPIAIRHFEA</sequence>
<reference evidence="1" key="2">
    <citation type="submission" date="2011-02" db="EMBL/GenBank/DDBJ databases">
        <authorList>
            <person name="MacLean D."/>
        </authorList>
    </citation>
    <scope>NUCLEOTIDE SEQUENCE</scope>
</reference>
<reference evidence="1" key="1">
    <citation type="journal article" date="2011" name="PLoS Biol.">
        <title>Gene gain and loss during evolution of obligate parasitism in the white rust pathogen of Arabidopsis thaliana.</title>
        <authorList>
            <person name="Kemen E."/>
            <person name="Gardiner A."/>
            <person name="Schultz-Larsen T."/>
            <person name="Kemen A.C."/>
            <person name="Balmuth A.L."/>
            <person name="Robert-Seilaniantz A."/>
            <person name="Bailey K."/>
            <person name="Holub E."/>
            <person name="Studholme D.J."/>
            <person name="Maclean D."/>
            <person name="Jones J.D."/>
        </authorList>
    </citation>
    <scope>NUCLEOTIDE SEQUENCE</scope>
</reference>
<accession>F0WTM3</accession>